<feature type="domain" description="HTH tetR-type" evidence="7">
    <location>
        <begin position="60"/>
        <end position="120"/>
    </location>
</feature>
<organism evidence="8 9">
    <name type="scientific">Arthrobacter nitrophenolicus</name>
    <dbReference type="NCBI Taxonomy" id="683150"/>
    <lineage>
        <taxon>Bacteria</taxon>
        <taxon>Bacillati</taxon>
        <taxon>Actinomycetota</taxon>
        <taxon>Actinomycetes</taxon>
        <taxon>Micrococcales</taxon>
        <taxon>Micrococcaceae</taxon>
        <taxon>Arthrobacter</taxon>
    </lineage>
</organism>
<dbReference type="InterPro" id="IPR036271">
    <property type="entry name" value="Tet_transcr_reg_TetR-rel_C_sf"/>
</dbReference>
<keyword evidence="1" id="KW-0678">Repressor</keyword>
<dbReference type="PROSITE" id="PS50977">
    <property type="entry name" value="HTH_TETR_2"/>
    <property type="match status" value="1"/>
</dbReference>
<dbReference type="Proteomes" id="UP000294621">
    <property type="component" value="Unassembled WGS sequence"/>
</dbReference>
<dbReference type="InterPro" id="IPR001647">
    <property type="entry name" value="HTH_TetR"/>
</dbReference>
<protein>
    <submittedName>
        <fullName evidence="8">TetR/AcrR family transcriptional regulator</fullName>
    </submittedName>
</protein>
<name>A0A4R5XR92_9MICC</name>
<accession>A0A4R5XR92</accession>
<dbReference type="PRINTS" id="PR00455">
    <property type="entry name" value="HTHTETR"/>
</dbReference>
<dbReference type="InterPro" id="IPR050109">
    <property type="entry name" value="HTH-type_TetR-like_transc_reg"/>
</dbReference>
<dbReference type="Gene3D" id="1.10.357.10">
    <property type="entry name" value="Tetracycline Repressor, domain 2"/>
    <property type="match status" value="1"/>
</dbReference>
<feature type="DNA-binding region" description="H-T-H motif" evidence="5">
    <location>
        <begin position="83"/>
        <end position="102"/>
    </location>
</feature>
<dbReference type="SUPFAM" id="SSF48498">
    <property type="entry name" value="Tetracyclin repressor-like, C-terminal domain"/>
    <property type="match status" value="1"/>
</dbReference>
<dbReference type="InterPro" id="IPR009057">
    <property type="entry name" value="Homeodomain-like_sf"/>
</dbReference>
<keyword evidence="4" id="KW-0804">Transcription</keyword>
<dbReference type="AlphaFoldDB" id="A0A4R5XR92"/>
<dbReference type="GO" id="GO:0000976">
    <property type="term" value="F:transcription cis-regulatory region binding"/>
    <property type="evidence" value="ECO:0007669"/>
    <property type="project" value="TreeGrafter"/>
</dbReference>
<evidence type="ECO:0000259" key="7">
    <source>
        <dbReference type="PROSITE" id="PS50977"/>
    </source>
</evidence>
<dbReference type="PANTHER" id="PTHR30055">
    <property type="entry name" value="HTH-TYPE TRANSCRIPTIONAL REGULATOR RUTR"/>
    <property type="match status" value="1"/>
</dbReference>
<evidence type="ECO:0000313" key="8">
    <source>
        <dbReference type="EMBL" id="TDL33415.1"/>
    </source>
</evidence>
<evidence type="ECO:0000256" key="2">
    <source>
        <dbReference type="ARBA" id="ARBA00023015"/>
    </source>
</evidence>
<evidence type="ECO:0000256" key="1">
    <source>
        <dbReference type="ARBA" id="ARBA00022491"/>
    </source>
</evidence>
<evidence type="ECO:0000256" key="4">
    <source>
        <dbReference type="ARBA" id="ARBA00023163"/>
    </source>
</evidence>
<evidence type="ECO:0000256" key="3">
    <source>
        <dbReference type="ARBA" id="ARBA00023125"/>
    </source>
</evidence>
<dbReference type="OrthoDB" id="5118063at2"/>
<dbReference type="InterPro" id="IPR039538">
    <property type="entry name" value="BetI_C"/>
</dbReference>
<reference evidence="8 9" key="1">
    <citation type="submission" date="2019-03" db="EMBL/GenBank/DDBJ databases">
        <title>Genome Sequencing and Assembly of Various Microbes Isolated from Partially Reclaimed Soil and Acid Mine Drainage (AMD) Site.</title>
        <authorList>
            <person name="Steinbock B."/>
            <person name="Bechtold R."/>
            <person name="Sevigny J.L."/>
            <person name="Thomas D."/>
            <person name="Cuthill L.R."/>
            <person name="Aveiro Johannsen E.J."/>
            <person name="Thomas K."/>
            <person name="Ghosh A."/>
        </authorList>
    </citation>
    <scope>NUCLEOTIDE SEQUENCE [LARGE SCALE GENOMIC DNA]</scope>
    <source>
        <strain evidence="8 9">S-A1</strain>
    </source>
</reference>
<dbReference type="Pfam" id="PF13977">
    <property type="entry name" value="TetR_C_6"/>
    <property type="match status" value="1"/>
</dbReference>
<dbReference type="GO" id="GO:0003700">
    <property type="term" value="F:DNA-binding transcription factor activity"/>
    <property type="evidence" value="ECO:0007669"/>
    <property type="project" value="TreeGrafter"/>
</dbReference>
<gene>
    <name evidence="8" type="ORF">E2R57_18240</name>
</gene>
<dbReference type="SUPFAM" id="SSF46689">
    <property type="entry name" value="Homeodomain-like"/>
    <property type="match status" value="1"/>
</dbReference>
<evidence type="ECO:0000313" key="9">
    <source>
        <dbReference type="Proteomes" id="UP000294621"/>
    </source>
</evidence>
<dbReference type="PANTHER" id="PTHR30055:SF234">
    <property type="entry name" value="HTH-TYPE TRANSCRIPTIONAL REGULATOR BETI"/>
    <property type="match status" value="1"/>
</dbReference>
<evidence type="ECO:0000256" key="5">
    <source>
        <dbReference type="PROSITE-ProRule" id="PRU00335"/>
    </source>
</evidence>
<keyword evidence="3 5" id="KW-0238">DNA-binding</keyword>
<feature type="region of interest" description="Disordered" evidence="6">
    <location>
        <begin position="1"/>
        <end position="26"/>
    </location>
</feature>
<evidence type="ECO:0000256" key="6">
    <source>
        <dbReference type="SAM" id="MobiDB-lite"/>
    </source>
</evidence>
<sequence>MTRPATPPRGHPQFHSNDGGGPCTQAAVTATNHPGDMMQVATAASSPRRPSGRPKGADGAVRREEILTMATQLFSLEGFRGLTMSAIARECGMSLSGLVHYFPTKDLLLQAAMDRRDEIDQSRLALPGQPRPRGWGYLESLVELVRHNQRQQGIVRLFTTVAAEAVDPNHPANAWLRSHHQTSAARIRQALAEAEADGALAEDAPVDSIARSLIAAMDGLQLQWLSDPGYPDMAEDFEMLISTVRHRWGLPQPS</sequence>
<feature type="compositionally biased region" description="Pro residues" evidence="6">
    <location>
        <begin position="1"/>
        <end position="10"/>
    </location>
</feature>
<proteinExistence type="predicted"/>
<dbReference type="EMBL" id="SMZQ01000011">
    <property type="protein sequence ID" value="TDL33415.1"/>
    <property type="molecule type" value="Genomic_DNA"/>
</dbReference>
<comment type="caution">
    <text evidence="8">The sequence shown here is derived from an EMBL/GenBank/DDBJ whole genome shotgun (WGS) entry which is preliminary data.</text>
</comment>
<keyword evidence="2" id="KW-0805">Transcription regulation</keyword>
<dbReference type="Pfam" id="PF00440">
    <property type="entry name" value="TetR_N"/>
    <property type="match status" value="1"/>
</dbReference>